<dbReference type="PANTHER" id="PTHR31432:SF0">
    <property type="entry name" value="INTRAFLAGELLAR TRANSPORT PROTEIN 74 HOMOLOG"/>
    <property type="match status" value="1"/>
</dbReference>
<feature type="coiled-coil region" evidence="1">
    <location>
        <begin position="337"/>
        <end position="490"/>
    </location>
</feature>
<comment type="caution">
    <text evidence="3">The sequence shown here is derived from an EMBL/GenBank/DDBJ whole genome shotgun (WGS) entry which is preliminary data.</text>
</comment>
<dbReference type="AlphaFoldDB" id="A0A3F2RLM5"/>
<dbReference type="EMBL" id="MBDO02000205">
    <property type="protein sequence ID" value="RLN59975.1"/>
    <property type="molecule type" value="Genomic_DNA"/>
</dbReference>
<evidence type="ECO:0000313" key="3">
    <source>
        <dbReference type="EMBL" id="RLN59975.1"/>
    </source>
</evidence>
<accession>A0A3F2RLM5</accession>
<gene>
    <name evidence="2" type="ORF">BBJ29_005739</name>
    <name evidence="3" type="ORF">BBP00_00006229</name>
</gene>
<organism evidence="3 4">
    <name type="scientific">Phytophthora kernoviae</name>
    <dbReference type="NCBI Taxonomy" id="325452"/>
    <lineage>
        <taxon>Eukaryota</taxon>
        <taxon>Sar</taxon>
        <taxon>Stramenopiles</taxon>
        <taxon>Oomycota</taxon>
        <taxon>Peronosporomycetes</taxon>
        <taxon>Peronosporales</taxon>
        <taxon>Peronosporaceae</taxon>
        <taxon>Phytophthora</taxon>
    </lineage>
</organism>
<dbReference type="Proteomes" id="UP000277300">
    <property type="component" value="Unassembled WGS sequence"/>
</dbReference>
<feature type="coiled-coil region" evidence="1">
    <location>
        <begin position="248"/>
        <end position="306"/>
    </location>
</feature>
<sequence>MGSYNSDGQLAATATFVLEFFVNLLELEAKLIRLQVRAATFVEISAVLKLIALVLSNGKNMRFMFVRKDQIDAAIHAFLQTILERKLRDEAQGNDNDNEVNTLEAIAHTLRRHENVFVLEAPLWAVTLAITSRSKQRHRKCLDVLEQVLANDLVPVLVVVPMVPLLLEGCRQLVLEQDKISIRSPLVQQVPATPGQTAGYGISLNTEVNVSDRPVTQQGMMGMRVGSAGPGRQVQDASFFKGKLHSKTAEITSEIEKLQREIEQDAKDKAQYAQLERKYETLAIEVRDLEGQLADYNLAMDKMRSATDPAEIRQVQEQLHQRNAREAEDVDRVFILRQEQEKSVRRMEDEMTEIHGKHQDKINQLAPQKLKRYQELLEEHHQTEVEIEARSQELELVMHAIHQKEAELSSDRYRDEYEALERQVRRLQKERDAAAEDAKTAQMDPAEARAVLLAKVKDDKSKMEALEGVLQEAAAEKQELNKALADLQSDLDERASGSDPAHKYEALFAKDKEMTEFLELFPAKKEAEVQSQRAAQGVIIQLLEHISAGMAKEDKLPGTNAANLEEMRKDLTFKERQLESSVTTKQRLTMELQKRQAELDKVNTLDAKIALELSSLLQKMDTMTADMTEFGKLDSLQEVHAQTKQHLLRLKKQYIGRRDAMRQQVTALSSQLENLVQATASQETAKNLDALEQKLRHHEQNIFHLKEYIDSKSREVDYEHLRQDCFRTLQDLNGLHVAQQQRQQQLNLGLVGGL</sequence>
<proteinExistence type="predicted"/>
<dbReference type="GO" id="GO:0005929">
    <property type="term" value="C:cilium"/>
    <property type="evidence" value="ECO:0007669"/>
    <property type="project" value="TreeGrafter"/>
</dbReference>
<evidence type="ECO:0000313" key="4">
    <source>
        <dbReference type="Proteomes" id="UP000277300"/>
    </source>
</evidence>
<dbReference type="GO" id="GO:0048487">
    <property type="term" value="F:beta-tubulin binding"/>
    <property type="evidence" value="ECO:0007669"/>
    <property type="project" value="InterPro"/>
</dbReference>
<dbReference type="OrthoDB" id="444379at2759"/>
<keyword evidence="1" id="KW-0175">Coiled coil</keyword>
<evidence type="ECO:0000256" key="1">
    <source>
        <dbReference type="SAM" id="Coils"/>
    </source>
</evidence>
<dbReference type="InterPro" id="IPR029602">
    <property type="entry name" value="IFT74"/>
</dbReference>
<feature type="coiled-coil region" evidence="1">
    <location>
        <begin position="633"/>
        <end position="708"/>
    </location>
</feature>
<name>A0A3F2RLM5_9STRA</name>
<evidence type="ECO:0000313" key="5">
    <source>
        <dbReference type="Proteomes" id="UP000284657"/>
    </source>
</evidence>
<evidence type="ECO:0000313" key="2">
    <source>
        <dbReference type="EMBL" id="RLN52548.1"/>
    </source>
</evidence>
<protein>
    <recommendedName>
        <fullName evidence="6">IFT81 calponin homology domain-containing protein</fullName>
    </recommendedName>
</protein>
<dbReference type="EMBL" id="MBAD02001676">
    <property type="protein sequence ID" value="RLN52548.1"/>
    <property type="molecule type" value="Genomic_DNA"/>
</dbReference>
<dbReference type="PANTHER" id="PTHR31432">
    <property type="entry name" value="INTRAFLAGELLAR TRANSPORT PROTEIN 74 HOMOLOG"/>
    <property type="match status" value="1"/>
</dbReference>
<reference evidence="4 5" key="1">
    <citation type="submission" date="2018-07" db="EMBL/GenBank/DDBJ databases">
        <title>Genome sequencing of oomycete isolates from Chile give support for New Zealand origin for Phytophthora kernoviae and make available the first Nothophytophthora sp. genome.</title>
        <authorList>
            <person name="Studholme D.J."/>
            <person name="Sanfuentes E."/>
            <person name="Panda P."/>
            <person name="Hill R."/>
            <person name="Sambles C."/>
            <person name="Grant M."/>
            <person name="Williams N.M."/>
            <person name="Mcdougal R.L."/>
        </authorList>
    </citation>
    <scope>NUCLEOTIDE SEQUENCE [LARGE SCALE GENOMIC DNA]</scope>
    <source>
        <strain evidence="3">Chile6</strain>
        <strain evidence="2">Chile7</strain>
    </source>
</reference>
<evidence type="ECO:0008006" key="6">
    <source>
        <dbReference type="Google" id="ProtNLM"/>
    </source>
</evidence>
<dbReference type="Proteomes" id="UP000284657">
    <property type="component" value="Unassembled WGS sequence"/>
</dbReference>
<dbReference type="GO" id="GO:0030992">
    <property type="term" value="C:intraciliary transport particle B"/>
    <property type="evidence" value="ECO:0007669"/>
    <property type="project" value="InterPro"/>
</dbReference>
<dbReference type="GO" id="GO:0035735">
    <property type="term" value="P:intraciliary transport involved in cilium assembly"/>
    <property type="evidence" value="ECO:0007669"/>
    <property type="project" value="TreeGrafter"/>
</dbReference>